<reference evidence="8" key="1">
    <citation type="submission" date="2025-08" db="UniProtKB">
        <authorList>
            <consortium name="RefSeq"/>
        </authorList>
    </citation>
    <scope>IDENTIFICATION</scope>
    <source>
        <tissue evidence="8">Fruit stalk</tissue>
    </source>
</reference>
<dbReference type="PRINTS" id="PR00069">
    <property type="entry name" value="ALDKETRDTASE"/>
</dbReference>
<dbReference type="GO" id="GO:0016616">
    <property type="term" value="F:oxidoreductase activity, acting on the CH-OH group of donors, NAD or NADP as acceptor"/>
    <property type="evidence" value="ECO:0007669"/>
    <property type="project" value="InterPro"/>
</dbReference>
<dbReference type="InterPro" id="IPR044497">
    <property type="entry name" value="AKR4A/B"/>
</dbReference>
<proteinExistence type="predicted"/>
<dbReference type="KEGG" id="dzi:111282405"/>
<dbReference type="GeneID" id="111282405"/>
<evidence type="ECO:0000256" key="4">
    <source>
        <dbReference type="PIRSR" id="PIRSR000097-2"/>
    </source>
</evidence>
<name>A0A6P5XCY9_DURZI</name>
<dbReference type="InterPro" id="IPR023210">
    <property type="entry name" value="NADP_OxRdtase_dom"/>
</dbReference>
<sequence length="330" mass="36715">MVSTSDLEATSFSIPEHVLASSGKRMPLLGLGTAASPPVGSEAIKMAILQAIKLGSRHFDTAAKYGSEKPLGEAIQEAFSIGLIQSRDELFITTKLWCGDAHGELVVPALKRSLQNLKLEYLDLFLIHWPVSSKPGIYEFPIKEENFLPMDFNSVWAAMEDCQRLGLTKSIGVSNFSCKKLNDILTIAKIPPVVNQVEMNPLWQQKKLREFCKAKGIFLTAYSPLGANGTSWGSNRVLECEVLKEIAKSKGKNVAQISLRWAYEQGVSVIVKSFNGERMKQNLEIFDWSLNEEELKKIDEIPQSRGVPGVAYISKYGPFKTVEEIWDGEM</sequence>
<feature type="binding site" evidence="4">
    <location>
        <position position="128"/>
    </location>
    <ligand>
        <name>substrate</name>
    </ligand>
</feature>
<dbReference type="CDD" id="cd19124">
    <property type="entry name" value="AKR_AKR4A_4B"/>
    <property type="match status" value="1"/>
</dbReference>
<dbReference type="RefSeq" id="XP_022726205.1">
    <property type="nucleotide sequence ID" value="XM_022870470.1"/>
</dbReference>
<evidence type="ECO:0000256" key="1">
    <source>
        <dbReference type="ARBA" id="ARBA00004721"/>
    </source>
</evidence>
<comment type="pathway">
    <text evidence="1">Secondary metabolite biosynthesis; terpenoid biosynthesis.</text>
</comment>
<dbReference type="Proteomes" id="UP000515121">
    <property type="component" value="Unplaced"/>
</dbReference>
<dbReference type="InterPro" id="IPR036812">
    <property type="entry name" value="NAD(P)_OxRdtase_dom_sf"/>
</dbReference>
<dbReference type="PIRSF" id="PIRSF000097">
    <property type="entry name" value="AKR"/>
    <property type="match status" value="1"/>
</dbReference>
<dbReference type="PANTHER" id="PTHR11732">
    <property type="entry name" value="ALDO/KETO REDUCTASE"/>
    <property type="match status" value="1"/>
</dbReference>
<dbReference type="PROSITE" id="PS00063">
    <property type="entry name" value="ALDOKETO_REDUCTASE_3"/>
    <property type="match status" value="1"/>
</dbReference>
<dbReference type="SUPFAM" id="SSF51430">
    <property type="entry name" value="NAD(P)-linked oxidoreductase"/>
    <property type="match status" value="1"/>
</dbReference>
<accession>A0A6P5XCY9</accession>
<evidence type="ECO:0000313" key="7">
    <source>
        <dbReference type="Proteomes" id="UP000515121"/>
    </source>
</evidence>
<keyword evidence="2" id="KW-0560">Oxidoreductase</keyword>
<dbReference type="GO" id="GO:0044550">
    <property type="term" value="P:secondary metabolite biosynthetic process"/>
    <property type="evidence" value="ECO:0007669"/>
    <property type="project" value="UniProtKB-ARBA"/>
</dbReference>
<dbReference type="FunFam" id="3.20.20.100:FF:000014">
    <property type="entry name" value="NAD(P)-linked oxidoreductase superfamily protein"/>
    <property type="match status" value="1"/>
</dbReference>
<dbReference type="PROSITE" id="PS00062">
    <property type="entry name" value="ALDOKETO_REDUCTASE_2"/>
    <property type="match status" value="1"/>
</dbReference>
<keyword evidence="7" id="KW-1185">Reference proteome</keyword>
<evidence type="ECO:0000256" key="5">
    <source>
        <dbReference type="PIRSR" id="PIRSR000097-3"/>
    </source>
</evidence>
<feature type="domain" description="NADP-dependent oxidoreductase" evidence="6">
    <location>
        <begin position="29"/>
        <end position="301"/>
    </location>
</feature>
<dbReference type="InterPro" id="IPR020471">
    <property type="entry name" value="AKR"/>
</dbReference>
<evidence type="ECO:0000256" key="2">
    <source>
        <dbReference type="ARBA" id="ARBA00023002"/>
    </source>
</evidence>
<dbReference type="InterPro" id="IPR018170">
    <property type="entry name" value="Aldo/ket_reductase_CS"/>
</dbReference>
<evidence type="ECO:0000313" key="8">
    <source>
        <dbReference type="RefSeq" id="XP_022726205.1"/>
    </source>
</evidence>
<evidence type="ECO:0000256" key="3">
    <source>
        <dbReference type="PIRSR" id="PIRSR000097-1"/>
    </source>
</evidence>
<organism evidence="7 8">
    <name type="scientific">Durio zibethinus</name>
    <name type="common">Durian</name>
    <dbReference type="NCBI Taxonomy" id="66656"/>
    <lineage>
        <taxon>Eukaryota</taxon>
        <taxon>Viridiplantae</taxon>
        <taxon>Streptophyta</taxon>
        <taxon>Embryophyta</taxon>
        <taxon>Tracheophyta</taxon>
        <taxon>Spermatophyta</taxon>
        <taxon>Magnoliopsida</taxon>
        <taxon>eudicotyledons</taxon>
        <taxon>Gunneridae</taxon>
        <taxon>Pentapetalae</taxon>
        <taxon>rosids</taxon>
        <taxon>malvids</taxon>
        <taxon>Malvales</taxon>
        <taxon>Malvaceae</taxon>
        <taxon>Helicteroideae</taxon>
        <taxon>Durio</taxon>
    </lineage>
</organism>
<feature type="site" description="Lowers pKa of active site Tyr" evidence="5">
    <location>
        <position position="95"/>
    </location>
</feature>
<dbReference type="Gene3D" id="3.20.20.100">
    <property type="entry name" value="NADP-dependent oxidoreductase domain"/>
    <property type="match status" value="1"/>
</dbReference>
<dbReference type="OrthoDB" id="416253at2759"/>
<evidence type="ECO:0000259" key="6">
    <source>
        <dbReference type="Pfam" id="PF00248"/>
    </source>
</evidence>
<protein>
    <submittedName>
        <fullName evidence="8">Non-functional NADPH-dependent codeinone reductase 2-like</fullName>
    </submittedName>
</protein>
<dbReference type="AlphaFoldDB" id="A0A6P5XCY9"/>
<feature type="active site" description="Proton donor" evidence="3">
    <location>
        <position position="65"/>
    </location>
</feature>
<gene>
    <name evidence="8" type="primary">LOC111282405</name>
</gene>
<dbReference type="Pfam" id="PF00248">
    <property type="entry name" value="Aldo_ket_red"/>
    <property type="match status" value="1"/>
</dbReference>